<dbReference type="AlphaFoldDB" id="A0A835IEV1"/>
<name>A0A835IEV1_9MAGN</name>
<feature type="non-terminal residue" evidence="1">
    <location>
        <position position="125"/>
    </location>
</feature>
<gene>
    <name evidence="1" type="ORF">IFM89_018793</name>
</gene>
<dbReference type="SUPFAM" id="SSF50370">
    <property type="entry name" value="Ricin B-like lectins"/>
    <property type="match status" value="1"/>
</dbReference>
<dbReference type="EMBL" id="JADFTS010000003">
    <property type="protein sequence ID" value="KAF9614488.1"/>
    <property type="molecule type" value="Genomic_DNA"/>
</dbReference>
<comment type="caution">
    <text evidence="1">The sequence shown here is derived from an EMBL/GenBank/DDBJ whole genome shotgun (WGS) entry which is preliminary data.</text>
</comment>
<keyword evidence="2" id="KW-1185">Reference proteome</keyword>
<reference evidence="1 2" key="1">
    <citation type="submission" date="2020-10" db="EMBL/GenBank/DDBJ databases">
        <title>The Coptis chinensis genome and diversification of protoberbering-type alkaloids.</title>
        <authorList>
            <person name="Wang B."/>
            <person name="Shu S."/>
            <person name="Song C."/>
            <person name="Liu Y."/>
        </authorList>
    </citation>
    <scope>NUCLEOTIDE SEQUENCE [LARGE SCALE GENOMIC DNA]</scope>
    <source>
        <strain evidence="1">HL-2020</strain>
        <tissue evidence="1">Leaf</tissue>
    </source>
</reference>
<dbReference type="PANTHER" id="PTHR31257:SF2">
    <property type="entry name" value="RICIN B-LIKE LECTIN EULS3"/>
    <property type="match status" value="1"/>
</dbReference>
<evidence type="ECO:0000313" key="1">
    <source>
        <dbReference type="EMBL" id="KAF9614488.1"/>
    </source>
</evidence>
<sequence>VQLVPYNPNAFDESILWTESKDLGDTFRCIRMVNNIRLNMDAFNGDKNHEGVRDGIVVVLWEWKKGDTQRWKIVPYYEKGIANAQKSLGLGQEESVQCLLRLLFVYLFSLAFGVPETYVLCYHLC</sequence>
<dbReference type="InterPro" id="IPR035992">
    <property type="entry name" value="Ricin_B-like_lectins"/>
</dbReference>
<protein>
    <submittedName>
        <fullName evidence="1">Uncharacterized protein</fullName>
    </submittedName>
</protein>
<organism evidence="1 2">
    <name type="scientific">Coptis chinensis</name>
    <dbReference type="NCBI Taxonomy" id="261450"/>
    <lineage>
        <taxon>Eukaryota</taxon>
        <taxon>Viridiplantae</taxon>
        <taxon>Streptophyta</taxon>
        <taxon>Embryophyta</taxon>
        <taxon>Tracheophyta</taxon>
        <taxon>Spermatophyta</taxon>
        <taxon>Magnoliopsida</taxon>
        <taxon>Ranunculales</taxon>
        <taxon>Ranunculaceae</taxon>
        <taxon>Coptidoideae</taxon>
        <taxon>Coptis</taxon>
    </lineage>
</organism>
<dbReference type="Proteomes" id="UP000631114">
    <property type="component" value="Unassembled WGS sequence"/>
</dbReference>
<dbReference type="OrthoDB" id="7769065at2759"/>
<dbReference type="PANTHER" id="PTHR31257">
    <property type="entry name" value="RICIN B-LIKE LECTIN EULS3"/>
    <property type="match status" value="1"/>
</dbReference>
<proteinExistence type="predicted"/>
<dbReference type="InterPro" id="IPR040249">
    <property type="entry name" value="Ricin_B-like_lectin_EULS3-like"/>
</dbReference>
<accession>A0A835IEV1</accession>
<evidence type="ECO:0000313" key="2">
    <source>
        <dbReference type="Proteomes" id="UP000631114"/>
    </source>
</evidence>